<evidence type="ECO:0000256" key="3">
    <source>
        <dbReference type="ARBA" id="ARBA00022827"/>
    </source>
</evidence>
<dbReference type="InterPro" id="IPR036188">
    <property type="entry name" value="FAD/NAD-bd_sf"/>
</dbReference>
<proteinExistence type="predicted"/>
<keyword evidence="3" id="KW-0274">FAD</keyword>
<feature type="domain" description="FAD-dependent oxidoreductase 2 FAD-binding" evidence="5">
    <location>
        <begin position="23"/>
        <end position="440"/>
    </location>
</feature>
<dbReference type="Proteomes" id="UP001169006">
    <property type="component" value="Unassembled WGS sequence"/>
</dbReference>
<reference evidence="6" key="2">
    <citation type="submission" date="2023-07" db="EMBL/GenBank/DDBJ databases">
        <authorList>
            <person name="Sun H."/>
        </authorList>
    </citation>
    <scope>NUCLEOTIDE SEQUENCE</scope>
    <source>
        <strain evidence="6">05753</strain>
    </source>
</reference>
<accession>A0ABT8SX62</accession>
<keyword evidence="4" id="KW-0560">Oxidoreductase</keyword>
<sequence length="472" mass="49787">MESVVSQCVRLAGKTFDYRVPLIVIGAGAAGLVAALSAHEAGEEVLVLERDPLPRGSTALSAGLIPAAATRWQAAAGISDTPELFSGDILRKAHGEPDPAIVDHVTRLAGPTLEWLSDRHGLNFSVIEDFSYPGHSARRMHGLASRSGEELIDALRAATEACDIPVICDAHVTTLFADDEDRVLGLAFARPDGSVEEIGCDRLILACNGYGGNRTLVAAHIPSLSEATYFGHAGNQGDALLWGEALGAATRHLNGHQGHGSVAHPAGILISWATITEGGFQVNLLGERFSNEGKGYSEQAAEVLRQPEGIAWSVFDARIADITRQFEDFRRAEAMGAIVTAQSLEDLAVRMNVPPDAFRRTFEQVEASKRNEMMDPFGRDFDGSQQLTEPLCAVRVTGALFHTQGGLVIDTKARVLRADGTALPNLYAAGGAACGVSGNDASGYLSGNGLLTAVTLGRTAGLSLSRSIGEGK</sequence>
<keyword evidence="7" id="KW-1185">Reference proteome</keyword>
<evidence type="ECO:0000313" key="6">
    <source>
        <dbReference type="EMBL" id="MDO1582769.1"/>
    </source>
</evidence>
<dbReference type="PANTHER" id="PTHR43400:SF10">
    <property type="entry name" value="3-OXOSTEROID 1-DEHYDROGENASE"/>
    <property type="match status" value="1"/>
</dbReference>
<reference evidence="6" key="1">
    <citation type="journal article" date="2015" name="Int. J. Syst. Evol. Microbiol.">
        <title>Rhizobium oryzicola sp. nov., potential plant-growth-promoting endophytic bacteria isolated from rice roots.</title>
        <authorList>
            <person name="Zhang X.X."/>
            <person name="Gao J.S."/>
            <person name="Cao Y.H."/>
            <person name="Sheirdil R.A."/>
            <person name="Wang X.C."/>
            <person name="Zhang L."/>
        </authorList>
    </citation>
    <scope>NUCLEOTIDE SEQUENCE</scope>
    <source>
        <strain evidence="6">05753</strain>
    </source>
</reference>
<evidence type="ECO:0000256" key="4">
    <source>
        <dbReference type="ARBA" id="ARBA00023002"/>
    </source>
</evidence>
<dbReference type="SUPFAM" id="SSF56425">
    <property type="entry name" value="Succinate dehydrogenase/fumarate reductase flavoprotein, catalytic domain"/>
    <property type="match status" value="1"/>
</dbReference>
<organism evidence="6 7">
    <name type="scientific">Rhizobium oryzicola</name>
    <dbReference type="NCBI Taxonomy" id="1232668"/>
    <lineage>
        <taxon>Bacteria</taxon>
        <taxon>Pseudomonadati</taxon>
        <taxon>Pseudomonadota</taxon>
        <taxon>Alphaproteobacteria</taxon>
        <taxon>Hyphomicrobiales</taxon>
        <taxon>Rhizobiaceae</taxon>
        <taxon>Rhizobium/Agrobacterium group</taxon>
        <taxon>Rhizobium</taxon>
    </lineage>
</organism>
<dbReference type="InterPro" id="IPR050315">
    <property type="entry name" value="FAD-oxidoreductase_2"/>
</dbReference>
<dbReference type="Gene3D" id="3.50.50.60">
    <property type="entry name" value="FAD/NAD(P)-binding domain"/>
    <property type="match status" value="1"/>
</dbReference>
<dbReference type="Pfam" id="PF00890">
    <property type="entry name" value="FAD_binding_2"/>
    <property type="match status" value="1"/>
</dbReference>
<dbReference type="Gene3D" id="3.90.700.10">
    <property type="entry name" value="Succinate dehydrogenase/fumarate reductase flavoprotein, catalytic domain"/>
    <property type="match status" value="1"/>
</dbReference>
<gene>
    <name evidence="6" type="ORF">Q2T52_11820</name>
</gene>
<evidence type="ECO:0000313" key="7">
    <source>
        <dbReference type="Proteomes" id="UP001169006"/>
    </source>
</evidence>
<evidence type="ECO:0000259" key="5">
    <source>
        <dbReference type="Pfam" id="PF00890"/>
    </source>
</evidence>
<dbReference type="SUPFAM" id="SSF51905">
    <property type="entry name" value="FAD/NAD(P)-binding domain"/>
    <property type="match status" value="1"/>
</dbReference>
<dbReference type="PRINTS" id="PR00368">
    <property type="entry name" value="FADPNR"/>
</dbReference>
<dbReference type="EMBL" id="JAUKWQ010000003">
    <property type="protein sequence ID" value="MDO1582769.1"/>
    <property type="molecule type" value="Genomic_DNA"/>
</dbReference>
<name>A0ABT8SX62_9HYPH</name>
<evidence type="ECO:0000256" key="1">
    <source>
        <dbReference type="ARBA" id="ARBA00001974"/>
    </source>
</evidence>
<dbReference type="PANTHER" id="PTHR43400">
    <property type="entry name" value="FUMARATE REDUCTASE"/>
    <property type="match status" value="1"/>
</dbReference>
<dbReference type="InterPro" id="IPR003953">
    <property type="entry name" value="FAD-dep_OxRdtase_2_FAD-bd"/>
</dbReference>
<comment type="caution">
    <text evidence="6">The sequence shown here is derived from an EMBL/GenBank/DDBJ whole genome shotgun (WGS) entry which is preliminary data.</text>
</comment>
<comment type="cofactor">
    <cofactor evidence="1">
        <name>FAD</name>
        <dbReference type="ChEBI" id="CHEBI:57692"/>
    </cofactor>
</comment>
<keyword evidence="2" id="KW-0285">Flavoprotein</keyword>
<evidence type="ECO:0000256" key="2">
    <source>
        <dbReference type="ARBA" id="ARBA00022630"/>
    </source>
</evidence>
<dbReference type="PRINTS" id="PR00411">
    <property type="entry name" value="PNDRDTASEI"/>
</dbReference>
<dbReference type="InterPro" id="IPR027477">
    <property type="entry name" value="Succ_DH/fumarate_Rdtase_cat_sf"/>
</dbReference>
<protein>
    <submittedName>
        <fullName evidence="6">FAD-dependent oxidoreductase</fullName>
    </submittedName>
</protein>